<evidence type="ECO:0000313" key="1">
    <source>
        <dbReference type="EMBL" id="JAE10546.1"/>
    </source>
</evidence>
<accession>A0A0A9FK73</accession>
<dbReference type="AlphaFoldDB" id="A0A0A9FK73"/>
<proteinExistence type="predicted"/>
<reference evidence="1" key="1">
    <citation type="submission" date="2014-09" db="EMBL/GenBank/DDBJ databases">
        <authorList>
            <person name="Magalhaes I.L.F."/>
            <person name="Oliveira U."/>
            <person name="Santos F.R."/>
            <person name="Vidigal T.H.D.A."/>
            <person name="Brescovit A.D."/>
            <person name="Santos A.J."/>
        </authorList>
    </citation>
    <scope>NUCLEOTIDE SEQUENCE</scope>
    <source>
        <tissue evidence="1">Shoot tissue taken approximately 20 cm above the soil surface</tissue>
    </source>
</reference>
<organism evidence="1">
    <name type="scientific">Arundo donax</name>
    <name type="common">Giant reed</name>
    <name type="synonym">Donax arundinaceus</name>
    <dbReference type="NCBI Taxonomy" id="35708"/>
    <lineage>
        <taxon>Eukaryota</taxon>
        <taxon>Viridiplantae</taxon>
        <taxon>Streptophyta</taxon>
        <taxon>Embryophyta</taxon>
        <taxon>Tracheophyta</taxon>
        <taxon>Spermatophyta</taxon>
        <taxon>Magnoliopsida</taxon>
        <taxon>Liliopsida</taxon>
        <taxon>Poales</taxon>
        <taxon>Poaceae</taxon>
        <taxon>PACMAD clade</taxon>
        <taxon>Arundinoideae</taxon>
        <taxon>Arundineae</taxon>
        <taxon>Arundo</taxon>
    </lineage>
</organism>
<protein>
    <submittedName>
        <fullName evidence="1">Uncharacterized protein</fullName>
    </submittedName>
</protein>
<sequence>MISDVAACVFLTRDTVSASDTDSGV</sequence>
<name>A0A0A9FK73_ARUDO</name>
<reference evidence="1" key="2">
    <citation type="journal article" date="2015" name="Data Brief">
        <title>Shoot transcriptome of the giant reed, Arundo donax.</title>
        <authorList>
            <person name="Barrero R.A."/>
            <person name="Guerrero F.D."/>
            <person name="Moolhuijzen P."/>
            <person name="Goolsby J.A."/>
            <person name="Tidwell J."/>
            <person name="Bellgard S.E."/>
            <person name="Bellgard M.I."/>
        </authorList>
    </citation>
    <scope>NUCLEOTIDE SEQUENCE</scope>
    <source>
        <tissue evidence="1">Shoot tissue taken approximately 20 cm above the soil surface</tissue>
    </source>
</reference>
<dbReference type="EMBL" id="GBRH01187350">
    <property type="protein sequence ID" value="JAE10546.1"/>
    <property type="molecule type" value="Transcribed_RNA"/>
</dbReference>